<evidence type="ECO:0000256" key="2">
    <source>
        <dbReference type="ARBA" id="ARBA00004389"/>
    </source>
</evidence>
<dbReference type="PANTHER" id="PTHR47416">
    <property type="entry name" value="BASIC-LEUCINE ZIPPER TRANSCRIPTION FACTOR F-RELATED"/>
    <property type="match status" value="1"/>
</dbReference>
<feature type="compositionally biased region" description="Basic and acidic residues" evidence="8">
    <location>
        <begin position="91"/>
        <end position="107"/>
    </location>
</feature>
<evidence type="ECO:0000256" key="6">
    <source>
        <dbReference type="ARBA" id="ARBA00023163"/>
    </source>
</evidence>
<name>A0AAX6G010_IRIPA</name>
<evidence type="ECO:0000256" key="1">
    <source>
        <dbReference type="ARBA" id="ARBA00004123"/>
    </source>
</evidence>
<keyword evidence="12" id="KW-1185">Reference proteome</keyword>
<keyword evidence="6" id="KW-0804">Transcription</keyword>
<keyword evidence="5" id="KW-0238">DNA-binding</keyword>
<reference evidence="11" key="1">
    <citation type="journal article" date="2023" name="GigaByte">
        <title>Genome assembly of the bearded iris, Iris pallida Lam.</title>
        <authorList>
            <person name="Bruccoleri R.E."/>
            <person name="Oakeley E.J."/>
            <person name="Faust A.M.E."/>
            <person name="Altorfer M."/>
            <person name="Dessus-Babus S."/>
            <person name="Burckhardt D."/>
            <person name="Oertli M."/>
            <person name="Naumann U."/>
            <person name="Petersen F."/>
            <person name="Wong J."/>
        </authorList>
    </citation>
    <scope>NUCLEOTIDE SEQUENCE</scope>
    <source>
        <strain evidence="11">GSM-AAB239-AS_SAM_17_03QT</strain>
    </source>
</reference>
<dbReference type="CDD" id="cd14704">
    <property type="entry name" value="bZIP_HY5-like"/>
    <property type="match status" value="1"/>
</dbReference>
<keyword evidence="9" id="KW-0812">Transmembrane</keyword>
<feature type="domain" description="BZIP" evidence="10">
    <location>
        <begin position="151"/>
        <end position="212"/>
    </location>
</feature>
<evidence type="ECO:0000313" key="11">
    <source>
        <dbReference type="EMBL" id="KAJ6821688.1"/>
    </source>
</evidence>
<sequence length="624" mass="66673">MSILDPSSTFDDDFPEFDLHHHHHFPPTSHDLPLASDLDLDLDLELDFSVDDLLLPSSSPSDDEADPPQHPDPHPPSPESANSAVINHSMAEAKDHGRTTLKRKVEMEGDVSPNPRIFKVRCSSSADADEGNSSESTFTLGGGGGGGSEEEEKRKARLMRNRESAQLSRQRKKHYVEELEDKVRAMSSTIADLNGKISFYMSENARLHHQLTGSSAAAANPTLPPTAAAAPAFPPPPLPMHFPWIPYAGYPHHPMRPNGAPVPLVPIPRLKPHQPAPAAKSKKSESRRTSGGGSEGKGRTKKVASVSVLGVLIFMFLVFGGVHYLGRDASLSGKGRVFSVSGGGGRSYKGLNSSTEAKQNSSESIPALLYVPRNGRHVEINGNLIIHSVLASERAMAEAKSGKQKSEGKEGTGLAIPLRSVASAALAVPESERGLGRHPKAYLNAAERVRALGSKPQDALKSTPADGPLQQWFREGLAGPILSSGTCTEVFQFEVSPSSASTSGGIVSATSVVNATDKLPPGKMKNRRILYPQAIPLTGSNINDTQHFGKPSENKSNLHINSTVPSMVVSVMADPREAGDGDGDGMITPKSLSRIFVVVLMDSVKYVTYSCVLPLKSYGPHLVN</sequence>
<reference evidence="11" key="2">
    <citation type="submission" date="2023-04" db="EMBL/GenBank/DDBJ databases">
        <authorList>
            <person name="Bruccoleri R.E."/>
            <person name="Oakeley E.J."/>
            <person name="Faust A.-M."/>
            <person name="Dessus-Babus S."/>
            <person name="Altorfer M."/>
            <person name="Burckhardt D."/>
            <person name="Oertli M."/>
            <person name="Naumann U."/>
            <person name="Petersen F."/>
            <person name="Wong J."/>
        </authorList>
    </citation>
    <scope>NUCLEOTIDE SEQUENCE</scope>
    <source>
        <strain evidence="11">GSM-AAB239-AS_SAM_17_03QT</strain>
        <tissue evidence="11">Leaf</tissue>
    </source>
</reference>
<gene>
    <name evidence="11" type="ORF">M6B38_390640</name>
</gene>
<evidence type="ECO:0000256" key="5">
    <source>
        <dbReference type="ARBA" id="ARBA00023125"/>
    </source>
</evidence>
<dbReference type="GO" id="GO:0005634">
    <property type="term" value="C:nucleus"/>
    <property type="evidence" value="ECO:0007669"/>
    <property type="project" value="UniProtKB-SubCell"/>
</dbReference>
<dbReference type="GO" id="GO:0003677">
    <property type="term" value="F:DNA binding"/>
    <property type="evidence" value="ECO:0007669"/>
    <property type="project" value="UniProtKB-KW"/>
</dbReference>
<dbReference type="PANTHER" id="PTHR47416:SF3">
    <property type="entry name" value="BZIP TRANSCRIPTION FACTOR 17-RELATED"/>
    <property type="match status" value="1"/>
</dbReference>
<organism evidence="11 12">
    <name type="scientific">Iris pallida</name>
    <name type="common">Sweet iris</name>
    <dbReference type="NCBI Taxonomy" id="29817"/>
    <lineage>
        <taxon>Eukaryota</taxon>
        <taxon>Viridiplantae</taxon>
        <taxon>Streptophyta</taxon>
        <taxon>Embryophyta</taxon>
        <taxon>Tracheophyta</taxon>
        <taxon>Spermatophyta</taxon>
        <taxon>Magnoliopsida</taxon>
        <taxon>Liliopsida</taxon>
        <taxon>Asparagales</taxon>
        <taxon>Iridaceae</taxon>
        <taxon>Iridoideae</taxon>
        <taxon>Irideae</taxon>
        <taxon>Iris</taxon>
    </lineage>
</organism>
<keyword evidence="7" id="KW-0539">Nucleus</keyword>
<dbReference type="AlphaFoldDB" id="A0AAX6G010"/>
<evidence type="ECO:0000313" key="12">
    <source>
        <dbReference type="Proteomes" id="UP001140949"/>
    </source>
</evidence>
<dbReference type="Proteomes" id="UP001140949">
    <property type="component" value="Unassembled WGS sequence"/>
</dbReference>
<dbReference type="SUPFAM" id="SSF57959">
    <property type="entry name" value="Leucine zipper domain"/>
    <property type="match status" value="1"/>
</dbReference>
<evidence type="ECO:0000259" key="10">
    <source>
        <dbReference type="PROSITE" id="PS50217"/>
    </source>
</evidence>
<dbReference type="SMART" id="SM00338">
    <property type="entry name" value="BRLZ"/>
    <property type="match status" value="1"/>
</dbReference>
<dbReference type="GO" id="GO:0003700">
    <property type="term" value="F:DNA-binding transcription factor activity"/>
    <property type="evidence" value="ECO:0007669"/>
    <property type="project" value="InterPro"/>
</dbReference>
<evidence type="ECO:0000256" key="7">
    <source>
        <dbReference type="ARBA" id="ARBA00023242"/>
    </source>
</evidence>
<dbReference type="Pfam" id="PF00170">
    <property type="entry name" value="bZIP_1"/>
    <property type="match status" value="1"/>
</dbReference>
<evidence type="ECO:0000256" key="8">
    <source>
        <dbReference type="SAM" id="MobiDB-lite"/>
    </source>
</evidence>
<dbReference type="PROSITE" id="PS50217">
    <property type="entry name" value="BZIP"/>
    <property type="match status" value="1"/>
</dbReference>
<evidence type="ECO:0000256" key="3">
    <source>
        <dbReference type="ARBA" id="ARBA00007163"/>
    </source>
</evidence>
<comment type="similarity">
    <text evidence="3">Belongs to the bZIP family.</text>
</comment>
<keyword evidence="9" id="KW-0472">Membrane</keyword>
<feature type="region of interest" description="Disordered" evidence="8">
    <location>
        <begin position="261"/>
        <end position="300"/>
    </location>
</feature>
<comment type="subcellular location">
    <subcellularLocation>
        <location evidence="2">Endoplasmic reticulum membrane</location>
        <topology evidence="2">Single-pass membrane protein</topology>
    </subcellularLocation>
    <subcellularLocation>
        <location evidence="1">Nucleus</location>
    </subcellularLocation>
</comment>
<evidence type="ECO:0000256" key="4">
    <source>
        <dbReference type="ARBA" id="ARBA00023015"/>
    </source>
</evidence>
<dbReference type="GO" id="GO:0005789">
    <property type="term" value="C:endoplasmic reticulum membrane"/>
    <property type="evidence" value="ECO:0007669"/>
    <property type="project" value="UniProtKB-SubCell"/>
</dbReference>
<evidence type="ECO:0000256" key="9">
    <source>
        <dbReference type="SAM" id="Phobius"/>
    </source>
</evidence>
<dbReference type="Gene3D" id="1.20.5.170">
    <property type="match status" value="1"/>
</dbReference>
<dbReference type="InterPro" id="IPR046347">
    <property type="entry name" value="bZIP_sf"/>
</dbReference>
<proteinExistence type="inferred from homology"/>
<protein>
    <submittedName>
        <fullName evidence="11">BZIP transcription factor 39-like</fullName>
    </submittedName>
</protein>
<accession>A0AAX6G010</accession>
<keyword evidence="9" id="KW-1133">Transmembrane helix</keyword>
<keyword evidence="4" id="KW-0805">Transcription regulation</keyword>
<feature type="transmembrane region" description="Helical" evidence="9">
    <location>
        <begin position="303"/>
        <end position="326"/>
    </location>
</feature>
<comment type="caution">
    <text evidence="11">The sequence shown here is derived from an EMBL/GenBank/DDBJ whole genome shotgun (WGS) entry which is preliminary data.</text>
</comment>
<dbReference type="InterPro" id="IPR004827">
    <property type="entry name" value="bZIP"/>
</dbReference>
<feature type="region of interest" description="Disordered" evidence="8">
    <location>
        <begin position="53"/>
        <end position="169"/>
    </location>
</feature>
<dbReference type="EMBL" id="JANAVB010024994">
    <property type="protein sequence ID" value="KAJ6821688.1"/>
    <property type="molecule type" value="Genomic_DNA"/>
</dbReference>